<sequence length="461" mass="51940">MGNKQTSQLEPIKLSPHNESLSKLFKELAEVTDGISSIRKEVFQFMFISFQNYFRSEVNEFDEPLFSLIALSGGCDRNAVQLGCDEFVNGFDVFLEKGATSAGRLELYFALFSDGQSTMSFTDLVEMFHISRSLAVVVAGTALQSPKPESQTIADVWARSIIGDDDNTQVDCQTFCSWAKQNCPRVFDGIHCWMRKMLLQRGNSAAAATPEGFPAIPRVLDPIHSHSLLNTETLWILSTILPHCFIRGTPLTFNTGSLQSEVLEERIANPLERCKEWTLLYDSREHGQSLNRFKHHCMDYRGPTVALLKVGKEGLLIAAIDVEWRESSSSWGNSECRIIQVRPKFRLLRAGPNLIFFNERARGLPSGIVLGQTSRPCVTLDADLTAAKLHYQMDLTPQTINKIEVWGCGGQELKAKQQKQQQWERKQAEKLQKVKRPGRWDDNPDKAILDMAGVTTNHSQR</sequence>
<evidence type="ECO:0000256" key="1">
    <source>
        <dbReference type="SAM" id="MobiDB-lite"/>
    </source>
</evidence>
<feature type="compositionally biased region" description="Basic and acidic residues" evidence="1">
    <location>
        <begin position="422"/>
        <end position="448"/>
    </location>
</feature>
<dbReference type="PROSITE" id="PS51886">
    <property type="entry name" value="TLDC"/>
    <property type="match status" value="1"/>
</dbReference>
<evidence type="ECO:0000313" key="4">
    <source>
        <dbReference type="Proteomes" id="UP001159428"/>
    </source>
</evidence>
<feature type="domain" description="TLDc" evidence="2">
    <location>
        <begin position="249"/>
        <end position="409"/>
    </location>
</feature>
<keyword evidence="4" id="KW-1185">Reference proteome</keyword>
<name>A0AAU9W428_9CNID</name>
<organism evidence="3 4">
    <name type="scientific">Pocillopora meandrina</name>
    <dbReference type="NCBI Taxonomy" id="46732"/>
    <lineage>
        <taxon>Eukaryota</taxon>
        <taxon>Metazoa</taxon>
        <taxon>Cnidaria</taxon>
        <taxon>Anthozoa</taxon>
        <taxon>Hexacorallia</taxon>
        <taxon>Scleractinia</taxon>
        <taxon>Astrocoeniina</taxon>
        <taxon>Pocilloporidae</taxon>
        <taxon>Pocillopora</taxon>
    </lineage>
</organism>
<accession>A0AAU9W428</accession>
<dbReference type="InterPro" id="IPR006571">
    <property type="entry name" value="TLDc_dom"/>
</dbReference>
<evidence type="ECO:0000259" key="2">
    <source>
        <dbReference type="PROSITE" id="PS51886"/>
    </source>
</evidence>
<reference evidence="3 4" key="1">
    <citation type="submission" date="2022-05" db="EMBL/GenBank/DDBJ databases">
        <authorList>
            <consortium name="Genoscope - CEA"/>
            <person name="William W."/>
        </authorList>
    </citation>
    <scope>NUCLEOTIDE SEQUENCE [LARGE SCALE GENOMIC DNA]</scope>
</reference>
<comment type="caution">
    <text evidence="3">The sequence shown here is derived from an EMBL/GenBank/DDBJ whole genome shotgun (WGS) entry which is preliminary data.</text>
</comment>
<protein>
    <recommendedName>
        <fullName evidence="2">TLDc domain-containing protein</fullName>
    </recommendedName>
</protein>
<evidence type="ECO:0000313" key="3">
    <source>
        <dbReference type="EMBL" id="CAH3103366.1"/>
    </source>
</evidence>
<dbReference type="AlphaFoldDB" id="A0AAU9W428"/>
<dbReference type="EMBL" id="CALNXJ010000009">
    <property type="protein sequence ID" value="CAH3103366.1"/>
    <property type="molecule type" value="Genomic_DNA"/>
</dbReference>
<dbReference type="Pfam" id="PF07534">
    <property type="entry name" value="TLD"/>
    <property type="match status" value="1"/>
</dbReference>
<dbReference type="PANTHER" id="PTHR23354">
    <property type="entry name" value="NUCLEOLAR PROTEIN 7/ESTROGEN RECEPTOR COACTIVATOR-RELATED"/>
    <property type="match status" value="1"/>
</dbReference>
<dbReference type="Proteomes" id="UP001159428">
    <property type="component" value="Unassembled WGS sequence"/>
</dbReference>
<feature type="region of interest" description="Disordered" evidence="1">
    <location>
        <begin position="417"/>
        <end position="461"/>
    </location>
</feature>
<proteinExistence type="predicted"/>
<gene>
    <name evidence="3" type="ORF">PMEA_00035092</name>
</gene>
<dbReference type="PANTHER" id="PTHR23354:SF108">
    <property type="entry name" value="RE10231P"/>
    <property type="match status" value="1"/>
</dbReference>
<dbReference type="SMART" id="SM00584">
    <property type="entry name" value="TLDc"/>
    <property type="match status" value="1"/>
</dbReference>